<organism evidence="3 4">
    <name type="scientific">Aquisphaera giovannonii</name>
    <dbReference type="NCBI Taxonomy" id="406548"/>
    <lineage>
        <taxon>Bacteria</taxon>
        <taxon>Pseudomonadati</taxon>
        <taxon>Planctomycetota</taxon>
        <taxon>Planctomycetia</taxon>
        <taxon>Isosphaerales</taxon>
        <taxon>Isosphaeraceae</taxon>
        <taxon>Aquisphaera</taxon>
    </lineage>
</organism>
<dbReference type="AlphaFoldDB" id="A0A5B9W1R2"/>
<dbReference type="Pfam" id="PF00179">
    <property type="entry name" value="UQ_con"/>
    <property type="match status" value="1"/>
</dbReference>
<keyword evidence="4" id="KW-1185">Reference proteome</keyword>
<dbReference type="KEGG" id="agv:OJF2_27320"/>
<dbReference type="CDD" id="cd00195">
    <property type="entry name" value="UBCc_UEV"/>
    <property type="match status" value="1"/>
</dbReference>
<proteinExistence type="predicted"/>
<dbReference type="InterPro" id="IPR000608">
    <property type="entry name" value="UBC"/>
</dbReference>
<reference evidence="3 4" key="1">
    <citation type="submission" date="2019-08" db="EMBL/GenBank/DDBJ databases">
        <title>Deep-cultivation of Planctomycetes and their phenomic and genomic characterization uncovers novel biology.</title>
        <authorList>
            <person name="Wiegand S."/>
            <person name="Jogler M."/>
            <person name="Boedeker C."/>
            <person name="Pinto D."/>
            <person name="Vollmers J."/>
            <person name="Rivas-Marin E."/>
            <person name="Kohn T."/>
            <person name="Peeters S.H."/>
            <person name="Heuer A."/>
            <person name="Rast P."/>
            <person name="Oberbeckmann S."/>
            <person name="Bunk B."/>
            <person name="Jeske O."/>
            <person name="Meyerdierks A."/>
            <person name="Storesund J.E."/>
            <person name="Kallscheuer N."/>
            <person name="Luecker S."/>
            <person name="Lage O.M."/>
            <person name="Pohl T."/>
            <person name="Merkel B.J."/>
            <person name="Hornburger P."/>
            <person name="Mueller R.-W."/>
            <person name="Bruemmer F."/>
            <person name="Labrenz M."/>
            <person name="Spormann A.M."/>
            <person name="Op den Camp H."/>
            <person name="Overmann J."/>
            <person name="Amann R."/>
            <person name="Jetten M.S.M."/>
            <person name="Mascher T."/>
            <person name="Medema M.H."/>
            <person name="Devos D.P."/>
            <person name="Kaster A.-K."/>
            <person name="Ovreas L."/>
            <person name="Rohde M."/>
            <person name="Galperin M.Y."/>
            <person name="Jogler C."/>
        </authorList>
    </citation>
    <scope>NUCLEOTIDE SEQUENCE [LARGE SCALE GENOMIC DNA]</scope>
    <source>
        <strain evidence="3 4">OJF2</strain>
    </source>
</reference>
<dbReference type="NCBIfam" id="TIGR01053">
    <property type="entry name" value="LSD1"/>
    <property type="match status" value="1"/>
</dbReference>
<evidence type="ECO:0000313" key="4">
    <source>
        <dbReference type="Proteomes" id="UP000324233"/>
    </source>
</evidence>
<evidence type="ECO:0000313" key="3">
    <source>
        <dbReference type="EMBL" id="QEH34197.1"/>
    </source>
</evidence>
<evidence type="ECO:0000259" key="2">
    <source>
        <dbReference type="Pfam" id="PF00179"/>
    </source>
</evidence>
<protein>
    <submittedName>
        <fullName evidence="3">Ubiquitin-conjugating enzyme</fullName>
    </submittedName>
</protein>
<evidence type="ECO:0000256" key="1">
    <source>
        <dbReference type="SAM" id="MobiDB-lite"/>
    </source>
</evidence>
<dbReference type="SUPFAM" id="SSF54495">
    <property type="entry name" value="UBC-like"/>
    <property type="match status" value="1"/>
</dbReference>
<feature type="domain" description="UBC core" evidence="2">
    <location>
        <begin position="62"/>
        <end position="140"/>
    </location>
</feature>
<sequence length="240" mass="25969">MSTVRLRRLQADFEKVSDYVRRHPRLQLIQTDGTPPERYQVEFQVKGLRQKGDELAVVASHMVEVLLPLSYPRMPPQCRMLTPVFHPNIAPHAICIGDHWSPGEPLWSILARIGEMIAYQSYNTRSPLNGEAAKWVEQHKDDLPLDPISLMPDEPPGPTAAAAAGPASAASAPATALVAATPPPPPAAAVPAPPATMAFACTSCRSMLKMPREMGGKRVRCPRCQAIIRAPGGPAEDSHG</sequence>
<accession>A0A5B9W1R2</accession>
<dbReference type="Proteomes" id="UP000324233">
    <property type="component" value="Chromosome"/>
</dbReference>
<feature type="region of interest" description="Disordered" evidence="1">
    <location>
        <begin position="147"/>
        <end position="167"/>
    </location>
</feature>
<gene>
    <name evidence="3" type="ORF">OJF2_27320</name>
</gene>
<dbReference type="InterPro" id="IPR016135">
    <property type="entry name" value="UBQ-conjugating_enzyme/RWD"/>
</dbReference>
<dbReference type="EMBL" id="CP042997">
    <property type="protein sequence ID" value="QEH34197.1"/>
    <property type="molecule type" value="Genomic_DNA"/>
</dbReference>
<dbReference type="RefSeq" id="WP_148594154.1">
    <property type="nucleotide sequence ID" value="NZ_CP042997.1"/>
</dbReference>
<dbReference type="Gene3D" id="3.10.110.10">
    <property type="entry name" value="Ubiquitin Conjugating Enzyme"/>
    <property type="match status" value="1"/>
</dbReference>
<name>A0A5B9W1R2_9BACT</name>
<dbReference type="OrthoDB" id="5428193at2"/>